<evidence type="ECO:0000313" key="3">
    <source>
        <dbReference type="EMBL" id="MCM5671986.1"/>
    </source>
</evidence>
<feature type="transmembrane region" description="Helical" evidence="1">
    <location>
        <begin position="66"/>
        <end position="88"/>
    </location>
</feature>
<evidence type="ECO:0000313" key="2">
    <source>
        <dbReference type="EMBL" id="AVI05903.1"/>
    </source>
</evidence>
<dbReference type="SUPFAM" id="SSF103473">
    <property type="entry name" value="MFS general substrate transporter"/>
    <property type="match status" value="1"/>
</dbReference>
<keyword evidence="4" id="KW-1185">Reference proteome</keyword>
<evidence type="ECO:0000313" key="4">
    <source>
        <dbReference type="Proteomes" id="UP000665944"/>
    </source>
</evidence>
<evidence type="ECO:0000256" key="1">
    <source>
        <dbReference type="SAM" id="Phobius"/>
    </source>
</evidence>
<gene>
    <name evidence="2" type="ORF">AZE34_03660</name>
    <name evidence="3" type="ORF">J7T32_004280</name>
</gene>
<reference evidence="2" key="1">
    <citation type="submission" date="2016-02" db="EMBL/GenBank/DDBJ databases">
        <title>Genomic sequence of a clinical Staphylococcus hominis isolate.</title>
        <authorList>
            <person name="McClure J.M."/>
            <person name="Zhang K."/>
        </authorList>
    </citation>
    <scope>NUCLEOTIDE SEQUENCE</scope>
    <source>
        <strain evidence="2">C34847</strain>
    </source>
</reference>
<dbReference type="RefSeq" id="WP_017176031.1">
    <property type="nucleotide sequence ID" value="NZ_CAXOJL010000008.1"/>
</dbReference>
<protein>
    <submittedName>
        <fullName evidence="2">Uncharacterized protein</fullName>
    </submittedName>
</protein>
<feature type="transmembrane region" description="Helical" evidence="1">
    <location>
        <begin position="100"/>
        <end position="121"/>
    </location>
</feature>
<dbReference type="AlphaFoldDB" id="A0A3S7GYI3"/>
<dbReference type="InterPro" id="IPR036259">
    <property type="entry name" value="MFS_trans_sf"/>
</dbReference>
<name>A0A3S7GYI3_STAHO</name>
<keyword evidence="1" id="KW-0472">Membrane</keyword>
<reference evidence="3 4" key="2">
    <citation type="submission" date="2022-06" db="EMBL/GenBank/DDBJ databases">
        <title>Staphylococcus hominis ShoR14 genome sequence.</title>
        <authorList>
            <person name="Yeo C.C."/>
            <person name="Chew C.H."/>
            <person name="Che Hamzah A.M."/>
            <person name="Al-Trad E.I."/>
        </authorList>
    </citation>
    <scope>NUCLEOTIDE SEQUENCE [LARGE SCALE GENOMIC DNA]</scope>
    <source>
        <strain evidence="3 4">ShoR14</strain>
    </source>
</reference>
<accession>A0A3S7GYI3</accession>
<proteinExistence type="predicted"/>
<dbReference type="Proteomes" id="UP000665944">
    <property type="component" value="Unassembled WGS sequence"/>
</dbReference>
<organism evidence="2">
    <name type="scientific">Staphylococcus hominis</name>
    <dbReference type="NCBI Taxonomy" id="1290"/>
    <lineage>
        <taxon>Bacteria</taxon>
        <taxon>Bacillati</taxon>
        <taxon>Bacillota</taxon>
        <taxon>Bacilli</taxon>
        <taxon>Bacillales</taxon>
        <taxon>Staphylococcaceae</taxon>
        <taxon>Staphylococcus</taxon>
    </lineage>
</organism>
<keyword evidence="1" id="KW-1133">Transmembrane helix</keyword>
<dbReference type="EMBL" id="CP014567">
    <property type="protein sequence ID" value="AVI05903.1"/>
    <property type="molecule type" value="Genomic_DNA"/>
</dbReference>
<feature type="transmembrane region" description="Helical" evidence="1">
    <location>
        <begin position="215"/>
        <end position="233"/>
    </location>
</feature>
<feature type="transmembrane region" description="Helical" evidence="1">
    <location>
        <begin position="133"/>
        <end position="152"/>
    </location>
</feature>
<sequence length="238" mass="27679">MRSNDKVLLENVNDYFTHKGMPPKLIDDIKENIRNDFKKSEEKKQDYLDFRGKTTAQIILIIQRNLFGLQLNPIIFFIINFILISYLYDKQYVPFQAATILSLFYCIVIFPITIFIHIQIARKKYLYSNRTEIIIGYMIAIIALILIIMRAFNLTIGIVPITMYSHQFIFFMGLIMSLCGVIFKRLEYTAVGLLFSQKTIDAVIVNSNVAQTVSLIIWIIIVVLIVTYTIRLSSRRSI</sequence>
<dbReference type="EMBL" id="JAGHKT020000004">
    <property type="protein sequence ID" value="MCM5671986.1"/>
    <property type="molecule type" value="Genomic_DNA"/>
</dbReference>
<keyword evidence="1" id="KW-0812">Transmembrane</keyword>
<feature type="transmembrane region" description="Helical" evidence="1">
    <location>
        <begin position="164"/>
        <end position="183"/>
    </location>
</feature>